<keyword evidence="1" id="KW-0238">DNA-binding</keyword>
<keyword evidence="3" id="KW-0479">Metal-binding</keyword>
<dbReference type="SUPFAM" id="SSF88697">
    <property type="entry name" value="PUA domain-like"/>
    <property type="match status" value="1"/>
</dbReference>
<dbReference type="AlphaFoldDB" id="A0A367IWZ6"/>
<dbReference type="InterPro" id="IPR003105">
    <property type="entry name" value="SRA_YDG"/>
</dbReference>
<dbReference type="SUPFAM" id="SSF57850">
    <property type="entry name" value="RING/U-box"/>
    <property type="match status" value="1"/>
</dbReference>
<dbReference type="InterPro" id="IPR001841">
    <property type="entry name" value="Znf_RING"/>
</dbReference>
<dbReference type="OrthoDB" id="2270193at2759"/>
<dbReference type="Gene3D" id="2.30.280.10">
    <property type="entry name" value="SRA-YDG"/>
    <property type="match status" value="1"/>
</dbReference>
<dbReference type="GO" id="GO:0005634">
    <property type="term" value="C:nucleus"/>
    <property type="evidence" value="ECO:0007669"/>
    <property type="project" value="UniProtKB-SubCell"/>
</dbReference>
<evidence type="ECO:0000256" key="3">
    <source>
        <dbReference type="PROSITE-ProRule" id="PRU00175"/>
    </source>
</evidence>
<evidence type="ECO:0000259" key="6">
    <source>
        <dbReference type="PROSITE" id="PS51015"/>
    </source>
</evidence>
<comment type="caution">
    <text evidence="7">The sequence shown here is derived from an EMBL/GenBank/DDBJ whole genome shotgun (WGS) entry which is preliminary data.</text>
</comment>
<feature type="domain" description="YDG" evidence="6">
    <location>
        <begin position="67"/>
        <end position="245"/>
    </location>
</feature>
<evidence type="ECO:0000259" key="5">
    <source>
        <dbReference type="PROSITE" id="PS50089"/>
    </source>
</evidence>
<evidence type="ECO:0000313" key="7">
    <source>
        <dbReference type="EMBL" id="RCH82204.1"/>
    </source>
</evidence>
<keyword evidence="8" id="KW-1185">Reference proteome</keyword>
<accession>A0A367IWZ6</accession>
<dbReference type="GO" id="GO:0003677">
    <property type="term" value="F:DNA binding"/>
    <property type="evidence" value="ECO:0007669"/>
    <property type="project" value="UniProtKB-KW"/>
</dbReference>
<dbReference type="InterPro" id="IPR036987">
    <property type="entry name" value="SRA-YDG_sf"/>
</dbReference>
<reference evidence="7 8" key="1">
    <citation type="journal article" date="2018" name="G3 (Bethesda)">
        <title>Phylogenetic and Phylogenomic Definition of Rhizopus Species.</title>
        <authorList>
            <person name="Gryganskyi A.P."/>
            <person name="Golan J."/>
            <person name="Dolatabadi S."/>
            <person name="Mondo S."/>
            <person name="Robb S."/>
            <person name="Idnurm A."/>
            <person name="Muszewska A."/>
            <person name="Steczkiewicz K."/>
            <person name="Masonjones S."/>
            <person name="Liao H.L."/>
            <person name="Gajdeczka M.T."/>
            <person name="Anike F."/>
            <person name="Vuek A."/>
            <person name="Anishchenko I.M."/>
            <person name="Voigt K."/>
            <person name="de Hoog G.S."/>
            <person name="Smith M.E."/>
            <person name="Heitman J."/>
            <person name="Vilgalys R."/>
            <person name="Stajich J.E."/>
        </authorList>
    </citation>
    <scope>NUCLEOTIDE SEQUENCE [LARGE SCALE GENOMIC DNA]</scope>
    <source>
        <strain evidence="7 8">LSU 92-RS-03</strain>
    </source>
</reference>
<evidence type="ECO:0000256" key="2">
    <source>
        <dbReference type="ARBA" id="ARBA00023242"/>
    </source>
</evidence>
<dbReference type="PROSITE" id="PS51015">
    <property type="entry name" value="YDG"/>
    <property type="match status" value="1"/>
</dbReference>
<dbReference type="InterPro" id="IPR045134">
    <property type="entry name" value="UHRF1/2-like"/>
</dbReference>
<protein>
    <submittedName>
        <fullName evidence="7">Ubiquitin-like with PHD and RING finger domains 2</fullName>
    </submittedName>
</protein>
<dbReference type="SMART" id="SM00466">
    <property type="entry name" value="SRA"/>
    <property type="match status" value="1"/>
</dbReference>
<dbReference type="SUPFAM" id="SSF57903">
    <property type="entry name" value="FYVE/PHD zinc finger"/>
    <property type="match status" value="1"/>
</dbReference>
<keyword evidence="2 4" id="KW-0539">Nucleus</keyword>
<name>A0A367IWZ6_RHIST</name>
<dbReference type="Proteomes" id="UP000253551">
    <property type="component" value="Unassembled WGS sequence"/>
</dbReference>
<dbReference type="InterPro" id="IPR015947">
    <property type="entry name" value="PUA-like_sf"/>
</dbReference>
<keyword evidence="3" id="KW-0863">Zinc-finger</keyword>
<dbReference type="GO" id="GO:0016567">
    <property type="term" value="P:protein ubiquitination"/>
    <property type="evidence" value="ECO:0007669"/>
    <property type="project" value="TreeGrafter"/>
</dbReference>
<evidence type="ECO:0000256" key="1">
    <source>
        <dbReference type="ARBA" id="ARBA00023125"/>
    </source>
</evidence>
<dbReference type="GO" id="GO:0008270">
    <property type="term" value="F:zinc ion binding"/>
    <property type="evidence" value="ECO:0007669"/>
    <property type="project" value="UniProtKB-KW"/>
</dbReference>
<dbReference type="Gene3D" id="3.30.40.10">
    <property type="entry name" value="Zinc/RING finger domain, C3HC4 (zinc finger)"/>
    <property type="match status" value="2"/>
</dbReference>
<dbReference type="EMBL" id="PJQM01005190">
    <property type="protein sequence ID" value="RCH82204.1"/>
    <property type="molecule type" value="Genomic_DNA"/>
</dbReference>
<proteinExistence type="predicted"/>
<organism evidence="7 8">
    <name type="scientific">Rhizopus stolonifer</name>
    <name type="common">Rhizopus nigricans</name>
    <dbReference type="NCBI Taxonomy" id="4846"/>
    <lineage>
        <taxon>Eukaryota</taxon>
        <taxon>Fungi</taxon>
        <taxon>Fungi incertae sedis</taxon>
        <taxon>Mucoromycota</taxon>
        <taxon>Mucoromycotina</taxon>
        <taxon>Mucoromycetes</taxon>
        <taxon>Mucorales</taxon>
        <taxon>Mucorineae</taxon>
        <taxon>Rhizopodaceae</taxon>
        <taxon>Rhizopus</taxon>
    </lineage>
</organism>
<dbReference type="Pfam" id="PF02182">
    <property type="entry name" value="SAD_SRA"/>
    <property type="match status" value="1"/>
</dbReference>
<keyword evidence="3" id="KW-0862">Zinc</keyword>
<evidence type="ECO:0000256" key="4">
    <source>
        <dbReference type="PROSITE-ProRule" id="PRU00358"/>
    </source>
</evidence>
<dbReference type="InterPro" id="IPR011011">
    <property type="entry name" value="Znf_FYVE_PHD"/>
</dbReference>
<feature type="non-terminal residue" evidence="7">
    <location>
        <position position="1"/>
    </location>
</feature>
<dbReference type="PROSITE" id="PS50089">
    <property type="entry name" value="ZF_RING_2"/>
    <property type="match status" value="1"/>
</dbReference>
<dbReference type="STRING" id="4846.A0A367IWZ6"/>
<sequence length="429" mass="49223">ICDQCDSYWHYQCADLSKPPTDQYWYCPDCYNHDRELVIGKGTAIKSDAFKAPDKVREAELPTYHIGKIPGIYCSQSWSNRLLVEEWGIHRAINNVVCGSVSAGAVSLILNYGFKEDKDKGYEFVCSGGGGKLKKDKCNSFAQIKGDQELIKHNLALAKTCDAPVNPIYGAQAIHWRKSQPIRVCRTSNFRRSHPDFAPKKGIRYDGLYKLVKYWPYRGKYRRDDQEYPAWMSAGKAVMRRKGLRTIRESPQLTANLVRYRIPKRIQKLITKDKRNERMWSQIRKMEFWSEYEFLHYLFDTALACSSYACSKPIKNPVTAPCGHICCLGCLNKTKSNVCFTCRAPIPQKAIEVNYDLVNIMQALNWAYDGATTTSTTASDIGSHTKESTKKDSYYPTIKREQICYSLSEYESRPKAKKPRVVIEYMGMQ</sequence>
<dbReference type="InterPro" id="IPR013083">
    <property type="entry name" value="Znf_RING/FYVE/PHD"/>
</dbReference>
<dbReference type="PANTHER" id="PTHR14140">
    <property type="entry name" value="E3 UBIQUITIN-PROTEIN LIGASE UHRF-RELATED"/>
    <property type="match status" value="1"/>
</dbReference>
<feature type="domain" description="RING-type" evidence="5">
    <location>
        <begin position="310"/>
        <end position="343"/>
    </location>
</feature>
<dbReference type="PANTHER" id="PTHR14140:SF45">
    <property type="entry name" value="RING-TYPE E3 UBIQUITIN TRANSFERASE"/>
    <property type="match status" value="1"/>
</dbReference>
<comment type="subcellular location">
    <subcellularLocation>
        <location evidence="4">Nucleus</location>
    </subcellularLocation>
</comment>
<dbReference type="GO" id="GO:0044027">
    <property type="term" value="P:negative regulation of gene expression via chromosomal CpG island methylation"/>
    <property type="evidence" value="ECO:0007669"/>
    <property type="project" value="TreeGrafter"/>
</dbReference>
<dbReference type="GO" id="GO:0061630">
    <property type="term" value="F:ubiquitin protein ligase activity"/>
    <property type="evidence" value="ECO:0007669"/>
    <property type="project" value="TreeGrafter"/>
</dbReference>
<evidence type="ECO:0000313" key="8">
    <source>
        <dbReference type="Proteomes" id="UP000253551"/>
    </source>
</evidence>
<gene>
    <name evidence="7" type="primary">UHRF2_2</name>
    <name evidence="7" type="ORF">CU098_002563</name>
</gene>